<evidence type="ECO:0000313" key="3">
    <source>
        <dbReference type="EMBL" id="HIZ47698.1"/>
    </source>
</evidence>
<dbReference type="HAMAP" id="MF_00386">
    <property type="entry name" value="UPF0161_YidD"/>
    <property type="match status" value="1"/>
</dbReference>
<comment type="similarity">
    <text evidence="2">Belongs to the UPF0161 family.</text>
</comment>
<comment type="subcellular location">
    <subcellularLocation>
        <location evidence="2">Cell membrane</location>
        <topology evidence="2">Peripheral membrane protein</topology>
        <orientation evidence="2">Cytoplasmic side</orientation>
    </subcellularLocation>
</comment>
<dbReference type="Proteomes" id="UP000824031">
    <property type="component" value="Unassembled WGS sequence"/>
</dbReference>
<dbReference type="NCBIfam" id="TIGR00278">
    <property type="entry name" value="membrane protein insertion efficiency factor YidD"/>
    <property type="match status" value="1"/>
</dbReference>
<evidence type="ECO:0000256" key="2">
    <source>
        <dbReference type="HAMAP-Rule" id="MF_00386"/>
    </source>
</evidence>
<dbReference type="Pfam" id="PF01809">
    <property type="entry name" value="YidD"/>
    <property type="match status" value="1"/>
</dbReference>
<dbReference type="AlphaFoldDB" id="A0A9D2F138"/>
<reference evidence="3" key="2">
    <citation type="submission" date="2021-04" db="EMBL/GenBank/DDBJ databases">
        <authorList>
            <person name="Gilroy R."/>
        </authorList>
    </citation>
    <scope>NUCLEOTIDE SEQUENCE</scope>
    <source>
        <strain evidence="3">3436</strain>
    </source>
</reference>
<gene>
    <name evidence="3" type="primary">yidD</name>
    <name evidence="3" type="ORF">H9810_03140</name>
</gene>
<keyword evidence="2" id="KW-1003">Cell membrane</keyword>
<sequence length="84" mass="9838">MTRLLIWLLKGYKRFISPHLGHHCRFVPTCSEYAMQALAVHGLFKGLLLTVWRLLRCNPLCKFGFDPVPEKGRWVSDRRKLTRG</sequence>
<dbReference type="EMBL" id="DXBO01000038">
    <property type="protein sequence ID" value="HIZ47698.1"/>
    <property type="molecule type" value="Genomic_DNA"/>
</dbReference>
<evidence type="ECO:0000313" key="4">
    <source>
        <dbReference type="Proteomes" id="UP000824031"/>
    </source>
</evidence>
<proteinExistence type="inferred from homology"/>
<accession>A0A9D2F138</accession>
<keyword evidence="1 2" id="KW-0472">Membrane</keyword>
<reference evidence="3" key="1">
    <citation type="journal article" date="2021" name="PeerJ">
        <title>Extensive microbial diversity within the chicken gut microbiome revealed by metagenomics and culture.</title>
        <authorList>
            <person name="Gilroy R."/>
            <person name="Ravi A."/>
            <person name="Getino M."/>
            <person name="Pursley I."/>
            <person name="Horton D.L."/>
            <person name="Alikhan N.F."/>
            <person name="Baker D."/>
            <person name="Gharbi K."/>
            <person name="Hall N."/>
            <person name="Watson M."/>
            <person name="Adriaenssens E.M."/>
            <person name="Foster-Nyarko E."/>
            <person name="Jarju S."/>
            <person name="Secka A."/>
            <person name="Antonio M."/>
            <person name="Oren A."/>
            <person name="Chaudhuri R.R."/>
            <person name="La Ragione R."/>
            <person name="Hildebrand F."/>
            <person name="Pallen M.J."/>
        </authorList>
    </citation>
    <scope>NUCLEOTIDE SEQUENCE</scope>
    <source>
        <strain evidence="3">3436</strain>
    </source>
</reference>
<organism evidence="3 4">
    <name type="scientific">Candidatus Gemmiger excrementavium</name>
    <dbReference type="NCBI Taxonomy" id="2838608"/>
    <lineage>
        <taxon>Bacteria</taxon>
        <taxon>Bacillati</taxon>
        <taxon>Bacillota</taxon>
        <taxon>Clostridia</taxon>
        <taxon>Eubacteriales</taxon>
        <taxon>Gemmiger</taxon>
    </lineage>
</organism>
<dbReference type="GO" id="GO:0005886">
    <property type="term" value="C:plasma membrane"/>
    <property type="evidence" value="ECO:0007669"/>
    <property type="project" value="UniProtKB-SubCell"/>
</dbReference>
<evidence type="ECO:0000256" key="1">
    <source>
        <dbReference type="ARBA" id="ARBA00023136"/>
    </source>
</evidence>
<name>A0A9D2F138_9FIRM</name>
<dbReference type="PANTHER" id="PTHR33383:SF1">
    <property type="entry name" value="MEMBRANE PROTEIN INSERTION EFFICIENCY FACTOR-RELATED"/>
    <property type="match status" value="1"/>
</dbReference>
<comment type="function">
    <text evidence="2">Could be involved in insertion of integral membrane proteins into the membrane.</text>
</comment>
<dbReference type="InterPro" id="IPR002696">
    <property type="entry name" value="Membr_insert_effic_factor_YidD"/>
</dbReference>
<dbReference type="SMART" id="SM01234">
    <property type="entry name" value="Haemolytic"/>
    <property type="match status" value="1"/>
</dbReference>
<comment type="caution">
    <text evidence="3">The sequence shown here is derived from an EMBL/GenBank/DDBJ whole genome shotgun (WGS) entry which is preliminary data.</text>
</comment>
<dbReference type="PANTHER" id="PTHR33383">
    <property type="entry name" value="MEMBRANE PROTEIN INSERTION EFFICIENCY FACTOR-RELATED"/>
    <property type="match status" value="1"/>
</dbReference>
<protein>
    <recommendedName>
        <fullName evidence="2">Putative membrane protein insertion efficiency factor</fullName>
    </recommendedName>
</protein>